<protein>
    <submittedName>
        <fullName evidence="1">Uncharacterized protein</fullName>
    </submittedName>
</protein>
<keyword evidence="2" id="KW-1185">Reference proteome</keyword>
<evidence type="ECO:0000313" key="2">
    <source>
        <dbReference type="Proteomes" id="UP000257109"/>
    </source>
</evidence>
<proteinExistence type="predicted"/>
<name>A0A371GBM6_MUCPR</name>
<reference evidence="1" key="1">
    <citation type="submission" date="2018-05" db="EMBL/GenBank/DDBJ databases">
        <title>Draft genome of Mucuna pruriens seed.</title>
        <authorList>
            <person name="Nnadi N.E."/>
            <person name="Vos R."/>
            <person name="Hasami M.H."/>
            <person name="Devisetty U.K."/>
            <person name="Aguiy J.C."/>
        </authorList>
    </citation>
    <scope>NUCLEOTIDE SEQUENCE [LARGE SCALE GENOMIC DNA]</scope>
    <source>
        <strain evidence="1">JCA_2017</strain>
    </source>
</reference>
<sequence>MPPHGGPSVNTLSHEPIGQETLEQGMSQIVTPFLKPLTIYYDPIQMPHTPLTINVPAQPTYRDNHAVPWRYDLVIVAASEVPGEKSLVKEITNIVEARGVTRSGRIYTLEILRRRETLTPTTENTSTRNTQALGPGREVEEFLKIICHSEY</sequence>
<organism evidence="1 2">
    <name type="scientific">Mucuna pruriens</name>
    <name type="common">Velvet bean</name>
    <name type="synonym">Dolichos pruriens</name>
    <dbReference type="NCBI Taxonomy" id="157652"/>
    <lineage>
        <taxon>Eukaryota</taxon>
        <taxon>Viridiplantae</taxon>
        <taxon>Streptophyta</taxon>
        <taxon>Embryophyta</taxon>
        <taxon>Tracheophyta</taxon>
        <taxon>Spermatophyta</taxon>
        <taxon>Magnoliopsida</taxon>
        <taxon>eudicotyledons</taxon>
        <taxon>Gunneridae</taxon>
        <taxon>Pentapetalae</taxon>
        <taxon>rosids</taxon>
        <taxon>fabids</taxon>
        <taxon>Fabales</taxon>
        <taxon>Fabaceae</taxon>
        <taxon>Papilionoideae</taxon>
        <taxon>50 kb inversion clade</taxon>
        <taxon>NPAAA clade</taxon>
        <taxon>indigoferoid/millettioid clade</taxon>
        <taxon>Phaseoleae</taxon>
        <taxon>Mucuna</taxon>
    </lineage>
</organism>
<gene>
    <name evidence="1" type="ORF">CR513_30708</name>
</gene>
<comment type="caution">
    <text evidence="1">The sequence shown here is derived from an EMBL/GenBank/DDBJ whole genome shotgun (WGS) entry which is preliminary data.</text>
</comment>
<dbReference type="OrthoDB" id="1724165at2759"/>
<dbReference type="Proteomes" id="UP000257109">
    <property type="component" value="Unassembled WGS sequence"/>
</dbReference>
<evidence type="ECO:0000313" key="1">
    <source>
        <dbReference type="EMBL" id="RDX87773.1"/>
    </source>
</evidence>
<accession>A0A371GBM6</accession>
<feature type="non-terminal residue" evidence="1">
    <location>
        <position position="1"/>
    </location>
</feature>
<dbReference type="EMBL" id="QJKJ01006130">
    <property type="protein sequence ID" value="RDX87773.1"/>
    <property type="molecule type" value="Genomic_DNA"/>
</dbReference>
<dbReference type="AlphaFoldDB" id="A0A371GBM6"/>